<evidence type="ECO:0000313" key="2">
    <source>
        <dbReference type="Proteomes" id="UP001595765"/>
    </source>
</evidence>
<name>A0ABV8HN21_9ACTN</name>
<protein>
    <submittedName>
        <fullName evidence="1">Uncharacterized protein</fullName>
    </submittedName>
</protein>
<organism evidence="1 2">
    <name type="scientific">Streptomyces polygonati</name>
    <dbReference type="NCBI Taxonomy" id="1617087"/>
    <lineage>
        <taxon>Bacteria</taxon>
        <taxon>Bacillati</taxon>
        <taxon>Actinomycetota</taxon>
        <taxon>Actinomycetes</taxon>
        <taxon>Kitasatosporales</taxon>
        <taxon>Streptomycetaceae</taxon>
        <taxon>Streptomyces</taxon>
    </lineage>
</organism>
<sequence length="59" mass="6847">MDHPTARNLLTDLGQRAVGFRYLLRDRDSKYTQAIPFPAQRIQRHHVLGGLIHEYCQAT</sequence>
<evidence type="ECO:0000313" key="1">
    <source>
        <dbReference type="EMBL" id="MFC4033405.1"/>
    </source>
</evidence>
<reference evidence="2" key="1">
    <citation type="journal article" date="2019" name="Int. J. Syst. Evol. Microbiol.">
        <title>The Global Catalogue of Microorganisms (GCM) 10K type strain sequencing project: providing services to taxonomists for standard genome sequencing and annotation.</title>
        <authorList>
            <consortium name="The Broad Institute Genomics Platform"/>
            <consortium name="The Broad Institute Genome Sequencing Center for Infectious Disease"/>
            <person name="Wu L."/>
            <person name="Ma J."/>
        </authorList>
    </citation>
    <scope>NUCLEOTIDE SEQUENCE [LARGE SCALE GENOMIC DNA]</scope>
    <source>
        <strain evidence="2">CGMCC 4.7237</strain>
    </source>
</reference>
<comment type="caution">
    <text evidence="1">The sequence shown here is derived from an EMBL/GenBank/DDBJ whole genome shotgun (WGS) entry which is preliminary data.</text>
</comment>
<accession>A0ABV8HN21</accession>
<proteinExistence type="predicted"/>
<keyword evidence="2" id="KW-1185">Reference proteome</keyword>
<dbReference type="RefSeq" id="WP_386430496.1">
    <property type="nucleotide sequence ID" value="NZ_JBHSBB010000012.1"/>
</dbReference>
<gene>
    <name evidence="1" type="ORF">ACFO3J_18205</name>
</gene>
<dbReference type="Proteomes" id="UP001595765">
    <property type="component" value="Unassembled WGS sequence"/>
</dbReference>
<dbReference type="EMBL" id="JBHSBB010000012">
    <property type="protein sequence ID" value="MFC4033405.1"/>
    <property type="molecule type" value="Genomic_DNA"/>
</dbReference>